<gene>
    <name evidence="3" type="ORF">GCM10009575_092300</name>
</gene>
<accession>A0ABN1RLP4</accession>
<comment type="caution">
    <text evidence="3">The sequence shown here is derived from an EMBL/GenBank/DDBJ whole genome shotgun (WGS) entry which is preliminary data.</text>
</comment>
<dbReference type="Proteomes" id="UP001500418">
    <property type="component" value="Unassembled WGS sequence"/>
</dbReference>
<dbReference type="InterPro" id="IPR002938">
    <property type="entry name" value="FAD-bd"/>
</dbReference>
<dbReference type="Gene3D" id="3.30.70.2450">
    <property type="match status" value="1"/>
</dbReference>
<keyword evidence="1" id="KW-0560">Oxidoreductase</keyword>
<dbReference type="Pfam" id="PF01494">
    <property type="entry name" value="FAD_binding_3"/>
    <property type="match status" value="1"/>
</dbReference>
<dbReference type="EMBL" id="BAAAID010000119">
    <property type="protein sequence ID" value="GAA0959630.1"/>
    <property type="molecule type" value="Genomic_DNA"/>
</dbReference>
<keyword evidence="4" id="KW-1185">Reference proteome</keyword>
<evidence type="ECO:0000313" key="3">
    <source>
        <dbReference type="EMBL" id="GAA0959630.1"/>
    </source>
</evidence>
<evidence type="ECO:0000313" key="4">
    <source>
        <dbReference type="Proteomes" id="UP001500418"/>
    </source>
</evidence>
<dbReference type="InterPro" id="IPR036188">
    <property type="entry name" value="FAD/NAD-bd_sf"/>
</dbReference>
<feature type="domain" description="FAD-binding" evidence="2">
    <location>
        <begin position="8"/>
        <end position="349"/>
    </location>
</feature>
<dbReference type="PANTHER" id="PTHR43476:SF3">
    <property type="entry name" value="FAD-BINDING MONOOXYGENASE"/>
    <property type="match status" value="1"/>
</dbReference>
<dbReference type="PANTHER" id="PTHR43476">
    <property type="entry name" value="3-(3-HYDROXY-PHENYL)PROPIONATE/3-HYDROXYCINNAMIC ACID HYDROXYLASE"/>
    <property type="match status" value="1"/>
</dbReference>
<organism evidence="3 4">
    <name type="scientific">Streptomyces rhizosphaericus</name>
    <dbReference type="NCBI Taxonomy" id="114699"/>
    <lineage>
        <taxon>Bacteria</taxon>
        <taxon>Bacillati</taxon>
        <taxon>Actinomycetota</taxon>
        <taxon>Actinomycetes</taxon>
        <taxon>Kitasatosporales</taxon>
        <taxon>Streptomycetaceae</taxon>
        <taxon>Streptomyces</taxon>
        <taxon>Streptomyces violaceusniger group</taxon>
    </lineage>
</organism>
<name>A0ABN1RLP4_9ACTN</name>
<reference evidence="3 4" key="1">
    <citation type="journal article" date="2019" name="Int. J. Syst. Evol. Microbiol.">
        <title>The Global Catalogue of Microorganisms (GCM) 10K type strain sequencing project: providing services to taxonomists for standard genome sequencing and annotation.</title>
        <authorList>
            <consortium name="The Broad Institute Genomics Platform"/>
            <consortium name="The Broad Institute Genome Sequencing Center for Infectious Disease"/>
            <person name="Wu L."/>
            <person name="Ma J."/>
        </authorList>
    </citation>
    <scope>NUCLEOTIDE SEQUENCE [LARGE SCALE GENOMIC DNA]</scope>
    <source>
        <strain evidence="3 4">JCM 11444</strain>
    </source>
</reference>
<evidence type="ECO:0000256" key="1">
    <source>
        <dbReference type="ARBA" id="ARBA00023002"/>
    </source>
</evidence>
<sequence>MTSTGPWDVIVIGAGPTGLSAATLLGQCGLRVTVVERHREVYPLPRGVHLDDEVYRILHQMGVGEEFASHTRPAAGLRLVDERHRVLATFTRHGVTAAGLPPANMFDQPDLERLLRDNLKGLPEVSVLGGHELRRLDTAEAGSVTAHVRGPDGTTVNLSAPYVIACDGANSTVRAQLEIDSDDLGFDQRWLVVDVRCTLDLDAWDGVHQVCDTRRASTYMRVGEDRYRWEFQLLDGETAGGFAGIPALRPLIEPWVRGIPDDQLELVRCAEYTFRARVARHWRAGRVFLAGDAAHVTPPFIGQGLCAGLRDAHNLAWKLAAVLGCRAAPELLDSYEAERRPHATTMIKRAKAMGQLMTGGGRAASLIRRRLVPALARSQTIRRKLLNSRTPALTPGHRVQRHPPRTVRGALLPLVRLRGPDGEPVLVDRLLGDRTAVVALPGTDLAAVPDALPSAWLTVDPEGSEGERLLARWLRDAGVEWVSVDPDRVVRAAGRTRLPR</sequence>
<dbReference type="SUPFAM" id="SSF51905">
    <property type="entry name" value="FAD/NAD(P)-binding domain"/>
    <property type="match status" value="1"/>
</dbReference>
<dbReference type="InterPro" id="IPR050631">
    <property type="entry name" value="PheA/TfdB_FAD_monoxygenase"/>
</dbReference>
<evidence type="ECO:0000259" key="2">
    <source>
        <dbReference type="Pfam" id="PF01494"/>
    </source>
</evidence>
<dbReference type="PRINTS" id="PR00420">
    <property type="entry name" value="RNGMNOXGNASE"/>
</dbReference>
<dbReference type="NCBIfam" id="NF004829">
    <property type="entry name" value="PRK06183.1-3"/>
    <property type="match status" value="1"/>
</dbReference>
<protein>
    <submittedName>
        <fullName evidence="3">Bifunctional 3-(3-hydroxy-phenyl)propionate/3-hydroxycinnamic acid hydroxylase</fullName>
    </submittedName>
</protein>
<proteinExistence type="predicted"/>
<dbReference type="Gene3D" id="3.50.50.60">
    <property type="entry name" value="FAD/NAD(P)-binding domain"/>
    <property type="match status" value="1"/>
</dbReference>